<evidence type="ECO:0008006" key="4">
    <source>
        <dbReference type="Google" id="ProtNLM"/>
    </source>
</evidence>
<evidence type="ECO:0000313" key="2">
    <source>
        <dbReference type="EMBL" id="MDQ0274664.1"/>
    </source>
</evidence>
<accession>A0ABU0ATS5</accession>
<name>A0ABU0ATS5_9FIRM</name>
<keyword evidence="3" id="KW-1185">Reference proteome</keyword>
<keyword evidence="1" id="KW-0812">Transmembrane</keyword>
<dbReference type="RefSeq" id="WP_307494987.1">
    <property type="nucleotide sequence ID" value="NZ_JAUSTN010000003.1"/>
</dbReference>
<feature type="transmembrane region" description="Helical" evidence="1">
    <location>
        <begin position="190"/>
        <end position="207"/>
    </location>
</feature>
<keyword evidence="1" id="KW-1133">Transmembrane helix</keyword>
<dbReference type="EMBL" id="JAUSTN010000003">
    <property type="protein sequence ID" value="MDQ0274664.1"/>
    <property type="molecule type" value="Genomic_DNA"/>
</dbReference>
<evidence type="ECO:0000256" key="1">
    <source>
        <dbReference type="SAM" id="Phobius"/>
    </source>
</evidence>
<feature type="transmembrane region" description="Helical" evidence="1">
    <location>
        <begin position="122"/>
        <end position="144"/>
    </location>
</feature>
<organism evidence="2 3">
    <name type="scientific">Peptoniphilus koenoeneniae</name>
    <dbReference type="NCBI Taxonomy" id="507751"/>
    <lineage>
        <taxon>Bacteria</taxon>
        <taxon>Bacillati</taxon>
        <taxon>Bacillota</taxon>
        <taxon>Tissierellia</taxon>
        <taxon>Tissierellales</taxon>
        <taxon>Peptoniphilaceae</taxon>
        <taxon>Peptoniphilus</taxon>
    </lineage>
</organism>
<gene>
    <name evidence="2" type="ORF">J2S72_000681</name>
</gene>
<evidence type="ECO:0000313" key="3">
    <source>
        <dbReference type="Proteomes" id="UP001236559"/>
    </source>
</evidence>
<reference evidence="2 3" key="1">
    <citation type="submission" date="2023-07" db="EMBL/GenBank/DDBJ databases">
        <title>Genomic Encyclopedia of Type Strains, Phase IV (KMG-IV): sequencing the most valuable type-strain genomes for metagenomic binning, comparative biology and taxonomic classification.</title>
        <authorList>
            <person name="Goeker M."/>
        </authorList>
    </citation>
    <scope>NUCLEOTIDE SEQUENCE [LARGE SCALE GENOMIC DNA]</scope>
    <source>
        <strain evidence="2 3">DSM 22616</strain>
    </source>
</reference>
<feature type="transmembrane region" description="Helical" evidence="1">
    <location>
        <begin position="165"/>
        <end position="184"/>
    </location>
</feature>
<dbReference type="Proteomes" id="UP001236559">
    <property type="component" value="Unassembled WGS sequence"/>
</dbReference>
<feature type="transmembrane region" description="Helical" evidence="1">
    <location>
        <begin position="12"/>
        <end position="35"/>
    </location>
</feature>
<dbReference type="InterPro" id="IPR032479">
    <property type="entry name" value="DUF5058"/>
</dbReference>
<feature type="transmembrane region" description="Helical" evidence="1">
    <location>
        <begin position="219"/>
        <end position="238"/>
    </location>
</feature>
<comment type="caution">
    <text evidence="2">The sequence shown here is derived from an EMBL/GenBank/DDBJ whole genome shotgun (WGS) entry which is preliminary data.</text>
</comment>
<feature type="transmembrane region" description="Helical" evidence="1">
    <location>
        <begin position="56"/>
        <end position="84"/>
    </location>
</feature>
<sequence length="239" mass="25937">MNVRDIVNGKSLYIMVICSLLIVVAFILVSLKLAIKRAKELGFTNKDINKVIKSSVLFSIVPSVSIDIGLASLSTVVGTPWAWFRLSVIGALMYELTAASMVTSAAGYENMSEFINGTDVNLVPAIFMVMSISIIFAAVLNIFLGKSYHKGVTKFKTKSGAEGTLIIGYFTLAMITVLSISQLLKGKVSILVFAASFLVSIILLKLAEKMKISWMKEFVLAFALIVGMGLSIIFESMLL</sequence>
<protein>
    <recommendedName>
        <fullName evidence="4">DUF5058 domain-containing protein</fullName>
    </recommendedName>
</protein>
<dbReference type="Pfam" id="PF16481">
    <property type="entry name" value="DUF5058"/>
    <property type="match status" value="1"/>
</dbReference>
<proteinExistence type="predicted"/>
<keyword evidence="1" id="KW-0472">Membrane</keyword>